<dbReference type="AlphaFoldDB" id="A0A1I5TJ27"/>
<keyword evidence="1" id="KW-0812">Transmembrane</keyword>
<proteinExistence type="predicted"/>
<evidence type="ECO:0000256" key="1">
    <source>
        <dbReference type="SAM" id="Phobius"/>
    </source>
</evidence>
<keyword evidence="1" id="KW-1133">Transmembrane helix</keyword>
<name>A0A1I5TJ27_9BACT</name>
<dbReference type="EMBL" id="FOXH01000006">
    <property type="protein sequence ID" value="SFP82376.1"/>
    <property type="molecule type" value="Genomic_DNA"/>
</dbReference>
<feature type="transmembrane region" description="Helical" evidence="1">
    <location>
        <begin position="25"/>
        <end position="47"/>
    </location>
</feature>
<dbReference type="OrthoDB" id="7057889at2"/>
<gene>
    <name evidence="2" type="ORF">SAMN04515674_10649</name>
</gene>
<dbReference type="RefSeq" id="WP_092017146.1">
    <property type="nucleotide sequence ID" value="NZ_FOXH01000006.1"/>
</dbReference>
<dbReference type="Gene3D" id="2.40.30.170">
    <property type="match status" value="1"/>
</dbReference>
<dbReference type="Proteomes" id="UP000199306">
    <property type="component" value="Unassembled WGS sequence"/>
</dbReference>
<reference evidence="2 3" key="1">
    <citation type="submission" date="2016-10" db="EMBL/GenBank/DDBJ databases">
        <authorList>
            <person name="de Groot N.N."/>
        </authorList>
    </citation>
    <scope>NUCLEOTIDE SEQUENCE [LARGE SCALE GENOMIC DNA]</scope>
    <source>
        <strain evidence="3">E92,LMG 26720,CCM 7988</strain>
    </source>
</reference>
<keyword evidence="1" id="KW-0472">Membrane</keyword>
<accession>A0A1I5TJ27</accession>
<evidence type="ECO:0000313" key="3">
    <source>
        <dbReference type="Proteomes" id="UP000199306"/>
    </source>
</evidence>
<keyword evidence="3" id="KW-1185">Reference proteome</keyword>
<evidence type="ECO:0000313" key="2">
    <source>
        <dbReference type="EMBL" id="SFP82376.1"/>
    </source>
</evidence>
<sequence>METFNEIEHKSEEIQEIIGQIPPWIVRWGITMIITVFIIFVLSSYYIRFPDVLHANVKVTAKDQPVKIGWYKTPGLSYQTIAKDAEMIKSGDTVLIEHNSEKNTNNYVIAPIGGKIFTLKGVENNPRKSMMIIYPPITNYEVQLNISEKGMGKTKVGQKVLLRLDAYPVEDFGFLEGEITEIIPVLVDNHYRAKIHLLQGFTTNTGKLLTIQHILAGDAEIMLDDKNLFHRIFGGII</sequence>
<organism evidence="2 3">
    <name type="scientific">Pseudarcicella hirudinis</name>
    <dbReference type="NCBI Taxonomy" id="1079859"/>
    <lineage>
        <taxon>Bacteria</taxon>
        <taxon>Pseudomonadati</taxon>
        <taxon>Bacteroidota</taxon>
        <taxon>Cytophagia</taxon>
        <taxon>Cytophagales</taxon>
        <taxon>Flectobacillaceae</taxon>
        <taxon>Pseudarcicella</taxon>
    </lineage>
</organism>
<dbReference type="STRING" id="1079859.SAMN04515674_10649"/>
<protein>
    <submittedName>
        <fullName evidence="2">HlyD family secretion protein</fullName>
    </submittedName>
</protein>